<dbReference type="PANTHER" id="PTHR35788">
    <property type="entry name" value="EXPORTED PROTEIN-RELATED"/>
    <property type="match status" value="1"/>
</dbReference>
<evidence type="ECO:0000313" key="3">
    <source>
        <dbReference type="EMBL" id="MFC6865774.1"/>
    </source>
</evidence>
<dbReference type="InterPro" id="IPR007391">
    <property type="entry name" value="Vancomycin_resist_VanW"/>
</dbReference>
<sequence>MSGQPSGQAETSSGDAQQHHNTTSGDDSGAQPGVGAEQHGPWPGQHPQGQDQATDAFQPVGSEPTEQATPPTEQVTPPTQHVTPVDDAPTIVGAMPVPPPEPSGFGGPAGPGGPHGPGHYAGQLPGQYPPAGPYGGPAGASGPGDPNQFATTAFTEPVAPPHQAGPGDEEGRSGRRKALLIAGAVMAALALTYLADLLVNWGDVPRGVTVAGVDVGGMSRTSAEQKLREELQPRFDDPIKITAGDVKTELNPTSAGLAVDWQGTLDQAGESSLNPIARLTSFWGTTEVGIVSETVPERLRNTVTRLVENELNHPKIEGDIKFEPTGSGDEVDAVAVMPRQGQQVTDVDAAIATIETGWLNDGGVQLDVTSKPVKTTEEGVRATLKQVAEPAVSAPITMEGDGATGVLTPKVIGKAFEFKPAKDGSLKPKVKRKTLREALEPQLASTEKEGRDAEIVFEGGEPTVKPSKVGRQINWKKSLKPYLDVIEQSDDRSLTAFYKETKPKTTTEEAENLGIKEVIGEFTTGGFADDSGINIRTVAAEVNGAIVKPGDTFSLNGYTGKRGKAEGYVEAGIIENGVPGSAVGGGISQFATTLYNAAYFAGLKDAGHQEHSYYISRYPMAREATVFMYPDGQSVIDIAFTNDAPTGVAIQTFWTPESVTVKIWGTKHYRVESKTGPKTNIKEAGTKKVKSDDCTPSGGIDGFTVTDTRILYDIDTGAEVRREERTATYNPKPEIVCTKKKDS</sequence>
<dbReference type="PANTHER" id="PTHR35788:SF1">
    <property type="entry name" value="EXPORTED PROTEIN"/>
    <property type="match status" value="1"/>
</dbReference>
<evidence type="ECO:0000259" key="2">
    <source>
        <dbReference type="Pfam" id="PF12229"/>
    </source>
</evidence>
<gene>
    <name evidence="3" type="ORF">ACFQGD_01300</name>
</gene>
<dbReference type="InterPro" id="IPR022029">
    <property type="entry name" value="YoaR-like_PG-bd"/>
</dbReference>
<evidence type="ECO:0000256" key="1">
    <source>
        <dbReference type="SAM" id="MobiDB-lite"/>
    </source>
</evidence>
<dbReference type="Proteomes" id="UP001596337">
    <property type="component" value="Unassembled WGS sequence"/>
</dbReference>
<dbReference type="InterPro" id="IPR052913">
    <property type="entry name" value="Glycopeptide_resist_protein"/>
</dbReference>
<name>A0ABW2BTF1_9PSEU</name>
<comment type="caution">
    <text evidence="3">The sequence shown here is derived from an EMBL/GenBank/DDBJ whole genome shotgun (WGS) entry which is preliminary data.</text>
</comment>
<dbReference type="RefSeq" id="WP_345403536.1">
    <property type="nucleotide sequence ID" value="NZ_BAABLA010000115.1"/>
</dbReference>
<evidence type="ECO:0000313" key="4">
    <source>
        <dbReference type="Proteomes" id="UP001596337"/>
    </source>
</evidence>
<dbReference type="EMBL" id="JBHSXX010000001">
    <property type="protein sequence ID" value="MFC6865774.1"/>
    <property type="molecule type" value="Genomic_DNA"/>
</dbReference>
<feature type="compositionally biased region" description="Low complexity" evidence="1">
    <location>
        <begin position="117"/>
        <end position="126"/>
    </location>
</feature>
<feature type="compositionally biased region" description="Gly residues" evidence="1">
    <location>
        <begin position="104"/>
        <end position="116"/>
    </location>
</feature>
<dbReference type="Pfam" id="PF12229">
    <property type="entry name" value="PG_binding_4"/>
    <property type="match status" value="1"/>
</dbReference>
<feature type="domain" description="YoaR-like putative peptidoglycan binding" evidence="2">
    <location>
        <begin position="387"/>
        <end position="491"/>
    </location>
</feature>
<feature type="region of interest" description="Disordered" evidence="1">
    <location>
        <begin position="1"/>
        <end position="146"/>
    </location>
</feature>
<feature type="compositionally biased region" description="Low complexity" evidence="1">
    <location>
        <begin position="63"/>
        <end position="85"/>
    </location>
</feature>
<proteinExistence type="predicted"/>
<reference evidence="4" key="1">
    <citation type="journal article" date="2019" name="Int. J. Syst. Evol. Microbiol.">
        <title>The Global Catalogue of Microorganisms (GCM) 10K type strain sequencing project: providing services to taxonomists for standard genome sequencing and annotation.</title>
        <authorList>
            <consortium name="The Broad Institute Genomics Platform"/>
            <consortium name="The Broad Institute Genome Sequencing Center for Infectious Disease"/>
            <person name="Wu L."/>
            <person name="Ma J."/>
        </authorList>
    </citation>
    <scope>NUCLEOTIDE SEQUENCE [LARGE SCALE GENOMIC DNA]</scope>
    <source>
        <strain evidence="4">KCTC 32255</strain>
    </source>
</reference>
<feature type="compositionally biased region" description="Gly residues" evidence="1">
    <location>
        <begin position="133"/>
        <end position="142"/>
    </location>
</feature>
<organism evidence="3 4">
    <name type="scientific">Haloechinothrix salitolerans</name>
    <dbReference type="NCBI Taxonomy" id="926830"/>
    <lineage>
        <taxon>Bacteria</taxon>
        <taxon>Bacillati</taxon>
        <taxon>Actinomycetota</taxon>
        <taxon>Actinomycetes</taxon>
        <taxon>Pseudonocardiales</taxon>
        <taxon>Pseudonocardiaceae</taxon>
        <taxon>Haloechinothrix</taxon>
    </lineage>
</organism>
<accession>A0ABW2BTF1</accession>
<dbReference type="Pfam" id="PF04294">
    <property type="entry name" value="VanW"/>
    <property type="match status" value="1"/>
</dbReference>
<protein>
    <submittedName>
        <fullName evidence="3">VanW family protein</fullName>
    </submittedName>
</protein>
<keyword evidence="4" id="KW-1185">Reference proteome</keyword>
<feature type="compositionally biased region" description="Polar residues" evidence="1">
    <location>
        <begin position="1"/>
        <end position="26"/>
    </location>
</feature>